<dbReference type="GO" id="GO:0045046">
    <property type="term" value="P:protein import into peroxisome membrane"/>
    <property type="evidence" value="ECO:0007669"/>
    <property type="project" value="TreeGrafter"/>
</dbReference>
<dbReference type="PANTHER" id="PTHR28080:SF1">
    <property type="entry name" value="PEROXISOMAL BIOGENESIS FACTOR 3"/>
    <property type="match status" value="1"/>
</dbReference>
<dbReference type="InterPro" id="IPR006966">
    <property type="entry name" value="Peroxin-3"/>
</dbReference>
<evidence type="ECO:0000256" key="2">
    <source>
        <dbReference type="SAM" id="MobiDB-lite"/>
    </source>
</evidence>
<protein>
    <recommendedName>
        <fullName evidence="5">Peroxin-3</fullName>
    </recommendedName>
</protein>
<feature type="compositionally biased region" description="Polar residues" evidence="2">
    <location>
        <begin position="490"/>
        <end position="507"/>
    </location>
</feature>
<name>A0A8H5BLB3_9AGAR</name>
<comment type="caution">
    <text evidence="3">The sequence shown here is derived from an EMBL/GenBank/DDBJ whole genome shotgun (WGS) entry which is preliminary data.</text>
</comment>
<feature type="region of interest" description="Disordered" evidence="2">
    <location>
        <begin position="121"/>
        <end position="143"/>
    </location>
</feature>
<evidence type="ECO:0008006" key="5">
    <source>
        <dbReference type="Google" id="ProtNLM"/>
    </source>
</evidence>
<reference evidence="3 4" key="1">
    <citation type="journal article" date="2020" name="ISME J.">
        <title>Uncovering the hidden diversity of litter-decomposition mechanisms in mushroom-forming fungi.</title>
        <authorList>
            <person name="Floudas D."/>
            <person name="Bentzer J."/>
            <person name="Ahren D."/>
            <person name="Johansson T."/>
            <person name="Persson P."/>
            <person name="Tunlid A."/>
        </authorList>
    </citation>
    <scope>NUCLEOTIDE SEQUENCE [LARGE SCALE GENOMIC DNA]</scope>
    <source>
        <strain evidence="3 4">CBS 101986</strain>
    </source>
</reference>
<dbReference type="GO" id="GO:0005778">
    <property type="term" value="C:peroxisomal membrane"/>
    <property type="evidence" value="ECO:0007669"/>
    <property type="project" value="InterPro"/>
</dbReference>
<feature type="compositionally biased region" description="Basic residues" evidence="2">
    <location>
        <begin position="472"/>
        <end position="487"/>
    </location>
</feature>
<feature type="region of interest" description="Disordered" evidence="2">
    <location>
        <begin position="472"/>
        <end position="507"/>
    </location>
</feature>
<organism evidence="3 4">
    <name type="scientific">Psilocybe cf. subviscida</name>
    <dbReference type="NCBI Taxonomy" id="2480587"/>
    <lineage>
        <taxon>Eukaryota</taxon>
        <taxon>Fungi</taxon>
        <taxon>Dikarya</taxon>
        <taxon>Basidiomycota</taxon>
        <taxon>Agaricomycotina</taxon>
        <taxon>Agaricomycetes</taxon>
        <taxon>Agaricomycetidae</taxon>
        <taxon>Agaricales</taxon>
        <taxon>Agaricineae</taxon>
        <taxon>Strophariaceae</taxon>
        <taxon>Psilocybe</taxon>
    </lineage>
</organism>
<dbReference type="PANTHER" id="PTHR28080">
    <property type="entry name" value="PEROXISOMAL BIOGENESIS FACTOR 3"/>
    <property type="match status" value="1"/>
</dbReference>
<dbReference type="Proteomes" id="UP000567179">
    <property type="component" value="Unassembled WGS sequence"/>
</dbReference>
<feature type="region of interest" description="Disordered" evidence="2">
    <location>
        <begin position="519"/>
        <end position="570"/>
    </location>
</feature>
<dbReference type="OrthoDB" id="45930at2759"/>
<proteinExistence type="predicted"/>
<accession>A0A8H5BLB3</accession>
<dbReference type="GO" id="GO:0030674">
    <property type="term" value="F:protein-macromolecule adaptor activity"/>
    <property type="evidence" value="ECO:0007669"/>
    <property type="project" value="TreeGrafter"/>
</dbReference>
<gene>
    <name evidence="3" type="ORF">D9619_010122</name>
</gene>
<keyword evidence="4" id="KW-1185">Reference proteome</keyword>
<keyword evidence="1" id="KW-0175">Coiled coil</keyword>
<dbReference type="AlphaFoldDB" id="A0A8H5BLB3"/>
<evidence type="ECO:0000313" key="4">
    <source>
        <dbReference type="Proteomes" id="UP000567179"/>
    </source>
</evidence>
<sequence>MFDSLRSPGSFLVKTSAVIGGAYAVRGYMRERLEEVKEKMEEERRAREILKARFTQTHEDIAYTILALLPTLSSQVLQEMDIDNLTRELQNRSRARNSRSVPSSLASSIVDVAPYPPVPYPASVSEGDTEYHSEAPHAPSASSVYHTAESTSFVSDNGSVTRSWVVDSARSQSPAVSAISSVDGARSSVSGDQMSESIISTATNTTANSDNSDTRTKAELWNEVKILTFTRTLTTLYSTTLLCLLTTLQLTLLARGKYITSIMELEKQERLEERMQARMARQLSPTSIIVQGVTTLVSNMLGRGGDPSKGGIEDLIAGLGLDGNFDMEEEEDDADEKAQIFGDKPGYPGVWMGEINEEIESKYLTMSWWLLHVGWKDVGERVRRAVEEVFNGVSLKTKLSALDLHRLIEDVRRRVEHEFTFEGTERKTSFLSSLLPPTPETIHHVLTQGGYTSASGSISSDYDTDALNLHRPSHQRKHSQQPLHHHRNASETSMSTSTGVESSQLSHSFVDSPALAISAAPTHPGQQAGAADETSLHPRYPRRSQHGTTNEMDEADTTPGPTYLPPPPPTQYALLDAPFVALIEETRAILASPDFACVLEGALAKAAEVLYDGVEKNVFGLGREGSGLRSEEEMERIRLAGLLPGLARWSQLALDGLPNELVDSILDLRQVSCLSAIAFSRFEERFQ</sequence>
<evidence type="ECO:0000313" key="3">
    <source>
        <dbReference type="EMBL" id="KAF5325248.1"/>
    </source>
</evidence>
<evidence type="ECO:0000256" key="1">
    <source>
        <dbReference type="SAM" id="Coils"/>
    </source>
</evidence>
<feature type="coiled-coil region" evidence="1">
    <location>
        <begin position="26"/>
        <end position="53"/>
    </location>
</feature>
<dbReference type="Pfam" id="PF04882">
    <property type="entry name" value="Peroxin-3"/>
    <property type="match status" value="1"/>
</dbReference>
<dbReference type="EMBL" id="JAACJJ010000015">
    <property type="protein sequence ID" value="KAF5325248.1"/>
    <property type="molecule type" value="Genomic_DNA"/>
</dbReference>